<gene>
    <name evidence="1" type="ORF">F0562_010396</name>
</gene>
<evidence type="ECO:0000313" key="2">
    <source>
        <dbReference type="Proteomes" id="UP000325577"/>
    </source>
</evidence>
<dbReference type="AlphaFoldDB" id="A0A5J4ZZC0"/>
<dbReference type="Proteomes" id="UP000325577">
    <property type="component" value="Linkage Group LG4"/>
</dbReference>
<dbReference type="InterPro" id="IPR040244">
    <property type="entry name" value="EDR4-like"/>
</dbReference>
<accession>A0A5J4ZZC0</accession>
<organism evidence="1 2">
    <name type="scientific">Nyssa sinensis</name>
    <dbReference type="NCBI Taxonomy" id="561372"/>
    <lineage>
        <taxon>Eukaryota</taxon>
        <taxon>Viridiplantae</taxon>
        <taxon>Streptophyta</taxon>
        <taxon>Embryophyta</taxon>
        <taxon>Tracheophyta</taxon>
        <taxon>Spermatophyta</taxon>
        <taxon>Magnoliopsida</taxon>
        <taxon>eudicotyledons</taxon>
        <taxon>Gunneridae</taxon>
        <taxon>Pentapetalae</taxon>
        <taxon>asterids</taxon>
        <taxon>Cornales</taxon>
        <taxon>Nyssaceae</taxon>
        <taxon>Nyssa</taxon>
    </lineage>
</organism>
<protein>
    <submittedName>
        <fullName evidence="1">Uncharacterized protein</fullName>
    </submittedName>
</protein>
<dbReference type="EMBL" id="CM018047">
    <property type="protein sequence ID" value="KAA8524173.1"/>
    <property type="molecule type" value="Genomic_DNA"/>
</dbReference>
<sequence length="183" mass="20532">MVDTLQAKPSEMPYEKEELLNAAVCRVDALEAELIATKKALHDALMRQEELLAYIDSQEEAKFRKKKFCWYDFRAGFWGVMGQPCLGIIPPFIEEFDYPMPPNCAAGNTGVFINGRELHQKDLDLLAARGLPTTRDKSYIIEISGRVLDEDTGEELDSLGKLAPTVERVKHGFGMKAPRALAQ</sequence>
<dbReference type="PANTHER" id="PTHR31105">
    <property type="entry name" value="EXTRA-LARGE G-PROTEIN-LIKE"/>
    <property type="match status" value="1"/>
</dbReference>
<dbReference type="GO" id="GO:1900150">
    <property type="term" value="P:regulation of defense response to fungus"/>
    <property type="evidence" value="ECO:0007669"/>
    <property type="project" value="InterPro"/>
</dbReference>
<reference evidence="1 2" key="1">
    <citation type="submission" date="2019-09" db="EMBL/GenBank/DDBJ databases">
        <title>A chromosome-level genome assembly of the Chinese tupelo Nyssa sinensis.</title>
        <authorList>
            <person name="Yang X."/>
            <person name="Kang M."/>
            <person name="Yang Y."/>
            <person name="Xiong H."/>
            <person name="Wang M."/>
            <person name="Zhang Z."/>
            <person name="Wang Z."/>
            <person name="Wu H."/>
            <person name="Ma T."/>
            <person name="Liu J."/>
            <person name="Xi Z."/>
        </authorList>
    </citation>
    <scope>NUCLEOTIDE SEQUENCE [LARGE SCALE GENOMIC DNA]</scope>
    <source>
        <strain evidence="1">J267</strain>
        <tissue evidence="1">Leaf</tissue>
    </source>
</reference>
<proteinExistence type="predicted"/>
<evidence type="ECO:0000313" key="1">
    <source>
        <dbReference type="EMBL" id="KAA8524173.1"/>
    </source>
</evidence>
<name>A0A5J4ZZC0_9ASTE</name>
<keyword evidence="2" id="KW-1185">Reference proteome</keyword>
<dbReference type="PANTHER" id="PTHR31105:SF42">
    <property type="entry name" value="OS02G0258300 PROTEIN"/>
    <property type="match status" value="1"/>
</dbReference>
<dbReference type="OrthoDB" id="2020426at2759"/>